<dbReference type="InterPro" id="IPR024791">
    <property type="entry name" value="Cyt_c/ubiquinol_Oxase_su3"/>
</dbReference>
<accession>A0A2U8JFC4</accession>
<feature type="transmembrane region" description="Helical" evidence="9">
    <location>
        <begin position="176"/>
        <end position="201"/>
    </location>
</feature>
<protein>
    <recommendedName>
        <fullName evidence="3 8">Cytochrome c oxidase subunit 3</fullName>
    </recommendedName>
</protein>
<comment type="similarity">
    <text evidence="2 8">Belongs to the cytochrome c oxidase subunit 3 family.</text>
</comment>
<feature type="transmembrane region" description="Helical" evidence="9">
    <location>
        <begin position="33"/>
        <end position="53"/>
    </location>
</feature>
<dbReference type="EMBL" id="MG655624">
    <property type="protein sequence ID" value="AWK60605.1"/>
    <property type="molecule type" value="Genomic_DNA"/>
</dbReference>
<organism evidence="11">
    <name type="scientific">Beroe forskalii</name>
    <name type="common">Comb jelly</name>
    <dbReference type="NCBI Taxonomy" id="140453"/>
    <lineage>
        <taxon>Eukaryota</taxon>
        <taxon>Metazoa</taxon>
        <taxon>Ctenophora</taxon>
        <taxon>Nuda</taxon>
        <taxon>Beroida</taxon>
        <taxon>Beroidae</taxon>
        <taxon>Beroe</taxon>
    </lineage>
</organism>
<reference evidence="11" key="1">
    <citation type="submission" date="2017-12" db="EMBL/GenBank/DDBJ databases">
        <title>Novel ORFS in the mitochondrial genome of the ctenophore, Beroe forskalii.</title>
        <authorList>
            <person name="Schultz D.T."/>
            <person name="Eizenga J.M."/>
            <person name="Corbett-Detig R.B."/>
            <person name="Francis W.R."/>
            <person name="Christianson L.M."/>
            <person name="Green R.E."/>
            <person name="Haddock S.H.D."/>
        </authorList>
    </citation>
    <scope>NUCLEOTIDE SEQUENCE</scope>
    <source>
        <strain evidence="11">Bf201311</strain>
    </source>
</reference>
<dbReference type="InterPro" id="IPR013833">
    <property type="entry name" value="Cyt_c_oxidase_su3_a-hlx"/>
</dbReference>
<evidence type="ECO:0000256" key="6">
    <source>
        <dbReference type="ARBA" id="ARBA00022989"/>
    </source>
</evidence>
<dbReference type="InterPro" id="IPR035973">
    <property type="entry name" value="Cyt_c_oxidase_su3-like_sf"/>
</dbReference>
<evidence type="ECO:0000256" key="5">
    <source>
        <dbReference type="ARBA" id="ARBA00022967"/>
    </source>
</evidence>
<dbReference type="SUPFAM" id="SSF81452">
    <property type="entry name" value="Cytochrome c oxidase subunit III-like"/>
    <property type="match status" value="1"/>
</dbReference>
<evidence type="ECO:0000256" key="8">
    <source>
        <dbReference type="RuleBase" id="RU003375"/>
    </source>
</evidence>
<feature type="domain" description="Heme-copper oxidase subunit III family profile" evidence="10">
    <location>
        <begin position="1"/>
        <end position="242"/>
    </location>
</feature>
<evidence type="ECO:0000313" key="11">
    <source>
        <dbReference type="EMBL" id="AWK60605.1"/>
    </source>
</evidence>
<feature type="transmembrane region" description="Helical" evidence="9">
    <location>
        <begin position="109"/>
        <end position="132"/>
    </location>
</feature>
<feature type="transmembrane region" description="Helical" evidence="9">
    <location>
        <begin position="221"/>
        <end position="245"/>
    </location>
</feature>
<dbReference type="InterPro" id="IPR000298">
    <property type="entry name" value="Cyt_c_oxidase-like_su3"/>
</dbReference>
<evidence type="ECO:0000256" key="7">
    <source>
        <dbReference type="ARBA" id="ARBA00023136"/>
    </source>
</evidence>
<keyword evidence="7 9" id="KW-0472">Membrane</keyword>
<evidence type="ECO:0000256" key="4">
    <source>
        <dbReference type="ARBA" id="ARBA00022692"/>
    </source>
</evidence>
<feature type="transmembrane region" description="Helical" evidence="9">
    <location>
        <begin position="6"/>
        <end position="26"/>
    </location>
</feature>
<dbReference type="Gene3D" id="1.20.120.80">
    <property type="entry name" value="Cytochrome c oxidase, subunit III, four-helix bundle"/>
    <property type="match status" value="1"/>
</dbReference>
<dbReference type="AlphaFoldDB" id="A0A2U8JFC4"/>
<dbReference type="GO" id="GO:0006123">
    <property type="term" value="P:mitochondrial electron transport, cytochrome c to oxygen"/>
    <property type="evidence" value="ECO:0007669"/>
    <property type="project" value="TreeGrafter"/>
</dbReference>
<keyword evidence="6 9" id="KW-1133">Transmembrane helix</keyword>
<evidence type="ECO:0000256" key="3">
    <source>
        <dbReference type="ARBA" id="ARBA00015944"/>
    </source>
</evidence>
<dbReference type="PANTHER" id="PTHR11403">
    <property type="entry name" value="CYTOCHROME C OXIDASE SUBUNIT III"/>
    <property type="match status" value="1"/>
</dbReference>
<dbReference type="GO" id="GO:0016020">
    <property type="term" value="C:membrane"/>
    <property type="evidence" value="ECO:0007669"/>
    <property type="project" value="UniProtKB-SubCell"/>
</dbReference>
<evidence type="ECO:0000259" key="10">
    <source>
        <dbReference type="PROSITE" id="PS50253"/>
    </source>
</evidence>
<dbReference type="GO" id="GO:0004129">
    <property type="term" value="F:cytochrome-c oxidase activity"/>
    <property type="evidence" value="ECO:0007669"/>
    <property type="project" value="InterPro"/>
</dbReference>
<name>A0A2U8JFC4_BERFR</name>
<evidence type="ECO:0000256" key="2">
    <source>
        <dbReference type="ARBA" id="ARBA00010581"/>
    </source>
</evidence>
<comment type="subcellular location">
    <subcellularLocation>
        <location evidence="1">Membrane</location>
        <topology evidence="1">Multi-pass membrane protein</topology>
    </subcellularLocation>
</comment>
<keyword evidence="4 8" id="KW-0812">Transmembrane</keyword>
<gene>
    <name evidence="11" type="primary">COX3</name>
</gene>
<proteinExistence type="inferred from homology"/>
<geneLocation type="mitochondrion" evidence="11"/>
<evidence type="ECO:0000256" key="1">
    <source>
        <dbReference type="ARBA" id="ARBA00004141"/>
    </source>
</evidence>
<feature type="transmembrane region" description="Helical" evidence="9">
    <location>
        <begin position="73"/>
        <end position="97"/>
    </location>
</feature>
<keyword evidence="5" id="KW-1278">Translocase</keyword>
<dbReference type="Pfam" id="PF00510">
    <property type="entry name" value="COX3"/>
    <property type="match status" value="1"/>
</dbReference>
<sequence>MYLTHLNSSFFPFLISLFFFLFFLYLCLMFKFFFHYHFYFFLIFASFVLYFFFLYSKEINSFSLFQFYFNSQFFIYFVLSEVFFFFGVFWSLFWIIFSYESCFLLSLPIIYPFGLALFNTFLLLLSSAYAVVYHLNYLNYINEYSLYFCIFCGLFFLINQVIEFFCCFFSISDFSFCSIFFFGTGFHGFHVFLGLGFLVLAHIMKLYLNLNYPFYINCALLYWHFVDVIWLFLFSFIYIFVYYLFLI</sequence>
<dbReference type="PANTHER" id="PTHR11403:SF7">
    <property type="entry name" value="CYTOCHROME C OXIDASE SUBUNIT 3"/>
    <property type="match status" value="1"/>
</dbReference>
<dbReference type="GO" id="GO:0005739">
    <property type="term" value="C:mitochondrion"/>
    <property type="evidence" value="ECO:0007669"/>
    <property type="project" value="TreeGrafter"/>
</dbReference>
<feature type="transmembrane region" description="Helical" evidence="9">
    <location>
        <begin position="144"/>
        <end position="169"/>
    </location>
</feature>
<evidence type="ECO:0000256" key="9">
    <source>
        <dbReference type="SAM" id="Phobius"/>
    </source>
</evidence>
<dbReference type="PROSITE" id="PS50253">
    <property type="entry name" value="COX3"/>
    <property type="match status" value="1"/>
</dbReference>
<comment type="function">
    <text evidence="8">Component of the cytochrome c oxidase, the last enzyme in the mitochondrial electron transport chain which drives oxidative phosphorylation. The respiratory chain contains 3 multisubunit complexes succinate dehydrogenase (complex II, CII), ubiquinol-cytochrome c oxidoreductase (cytochrome b-c1 complex, complex III, CIII) and cytochrome c oxidase (complex IV, CIV), that cooperate to transfer electrons derived from NADH and succinate to molecular oxygen, creating an electrochemical gradient over the inner membrane that drives transmembrane transport and the ATP synthase. Cytochrome c oxidase is the component of the respiratory chain that catalyzes the reduction of oxygen to water. Electrons originating from reduced cytochrome c in the intermembrane space (IMS) are transferred via the dinuclear copper A center (CU(A)) of subunit 2 and heme A of subunit 1 to the active site in subunit 1, a binuclear center (BNC) formed by heme A3 and copper B (CU(B)). The BNC reduces molecular oxygen to 2 water molecules using 4 electrons from cytochrome c in the IMS and 4 protons from the mitochondrial matrix.</text>
</comment>
<keyword evidence="8 11" id="KW-0496">Mitochondrion</keyword>